<dbReference type="PANTHER" id="PTHR11102:SF160">
    <property type="entry name" value="ERAD-ASSOCIATED E3 UBIQUITIN-PROTEIN LIGASE COMPONENT HRD3"/>
    <property type="match status" value="1"/>
</dbReference>
<reference evidence="2 3" key="1">
    <citation type="journal article" date="2011" name="Proc. Natl. Acad. Sci. U.S.A.">
        <title>Niche of harmful alga Aureococcus anophagefferens revealed through ecogenomics.</title>
        <authorList>
            <person name="Gobler C.J."/>
            <person name="Berry D.L."/>
            <person name="Dyhrman S.T."/>
            <person name="Wilhelm S.W."/>
            <person name="Salamov A."/>
            <person name="Lobanov A.V."/>
            <person name="Zhang Y."/>
            <person name="Collier J.L."/>
            <person name="Wurch L.L."/>
            <person name="Kustka A.B."/>
            <person name="Dill B.D."/>
            <person name="Shah M."/>
            <person name="VerBerkmoes N.C."/>
            <person name="Kuo A."/>
            <person name="Terry A."/>
            <person name="Pangilinan J."/>
            <person name="Lindquist E.A."/>
            <person name="Lucas S."/>
            <person name="Paulsen I.T."/>
            <person name="Hattenrath-Lehmann T.K."/>
            <person name="Talmage S.C."/>
            <person name="Walker E.A."/>
            <person name="Koch F."/>
            <person name="Burson A.M."/>
            <person name="Marcoval M.A."/>
            <person name="Tang Y.Z."/>
            <person name="Lecleir G.R."/>
            <person name="Coyne K.J."/>
            <person name="Berg G.M."/>
            <person name="Bertrand E.M."/>
            <person name="Saito M.A."/>
            <person name="Gladyshev V.N."/>
            <person name="Grigoriev I.V."/>
        </authorList>
    </citation>
    <scope>NUCLEOTIDE SEQUENCE [LARGE SCALE GENOMIC DNA]</scope>
    <source>
        <strain evidence="3">CCMP 1984</strain>
    </source>
</reference>
<gene>
    <name evidence="2" type="ORF">AURANDRAFT_10680</name>
</gene>
<dbReference type="SMART" id="SM00028">
    <property type="entry name" value="TPR"/>
    <property type="match status" value="4"/>
</dbReference>
<dbReference type="SMART" id="SM00671">
    <property type="entry name" value="SEL1"/>
    <property type="match status" value="12"/>
</dbReference>
<feature type="non-terminal residue" evidence="2">
    <location>
        <position position="422"/>
    </location>
</feature>
<dbReference type="Gene3D" id="1.25.40.10">
    <property type="entry name" value="Tetratricopeptide repeat domain"/>
    <property type="match status" value="4"/>
</dbReference>
<dbReference type="EMBL" id="GL833128">
    <property type="protein sequence ID" value="EGB08141.1"/>
    <property type="molecule type" value="Genomic_DNA"/>
</dbReference>
<evidence type="ECO:0008006" key="4">
    <source>
        <dbReference type="Google" id="ProtNLM"/>
    </source>
</evidence>
<dbReference type="Proteomes" id="UP000002729">
    <property type="component" value="Unassembled WGS sequence"/>
</dbReference>
<dbReference type="InterPro" id="IPR006597">
    <property type="entry name" value="Sel1-like"/>
</dbReference>
<keyword evidence="3" id="KW-1185">Reference proteome</keyword>
<dbReference type="GeneID" id="20218018"/>
<protein>
    <recommendedName>
        <fullName evidence="4">Sel1 repeat family protein</fullName>
    </recommendedName>
</protein>
<dbReference type="Pfam" id="PF08238">
    <property type="entry name" value="Sel1"/>
    <property type="match status" value="12"/>
</dbReference>
<proteinExistence type="inferred from homology"/>
<dbReference type="KEGG" id="aaf:AURANDRAFT_10680"/>
<feature type="non-terminal residue" evidence="2">
    <location>
        <position position="1"/>
    </location>
</feature>
<sequence length="422" mass="46717">ELGDVHAMGLLGELYREGWGVKLDKKKAERLYRMGAARGDAFSQSSLAFLLDSQEEFEEAFRYYALAADQGYACGETCLGCCYRRGEGTEVDLGKARYWFARAAAKGHEAAIEALAELDARGGLGVKLDKKKAERLFRMAADRGEATAQNNLGSLLYSEEKHEEAFRYFALAADQGYTYAENSLGCCYMDGAGTEVDLGKARYWFERAAAKGNEHAIANLARLDERAGSGVKLDKKKAERLFRMAADRGSAAGQNRLGFLLDAEKKFDEAFRYYALAADQGYTPGEFNLGLCYSRGEGTEVDLGKAKYWFERAAAKGHEDAIHNLAHLDARGLDKKKAERLYRTAADRGEAFAQINLGILLVSEERFEEAFRYYALAADQGLTVGEFNFGCCHRDGEGTEVELGKARCWFERAAAKGDKRAI</sequence>
<evidence type="ECO:0000256" key="1">
    <source>
        <dbReference type="ARBA" id="ARBA00038101"/>
    </source>
</evidence>
<accession>F0Y8X6</accession>
<comment type="similarity">
    <text evidence="1">Belongs to the sel-1 family.</text>
</comment>
<evidence type="ECO:0000313" key="3">
    <source>
        <dbReference type="Proteomes" id="UP000002729"/>
    </source>
</evidence>
<evidence type="ECO:0000313" key="2">
    <source>
        <dbReference type="EMBL" id="EGB08141.1"/>
    </source>
</evidence>
<organism evidence="3">
    <name type="scientific">Aureococcus anophagefferens</name>
    <name type="common">Harmful bloom alga</name>
    <dbReference type="NCBI Taxonomy" id="44056"/>
    <lineage>
        <taxon>Eukaryota</taxon>
        <taxon>Sar</taxon>
        <taxon>Stramenopiles</taxon>
        <taxon>Ochrophyta</taxon>
        <taxon>Pelagophyceae</taxon>
        <taxon>Pelagomonadales</taxon>
        <taxon>Pelagomonadaceae</taxon>
        <taxon>Aureococcus</taxon>
    </lineage>
</organism>
<dbReference type="RefSeq" id="XP_009036882.1">
    <property type="nucleotide sequence ID" value="XM_009038634.1"/>
</dbReference>
<dbReference type="OMA" id="SWIVDAM"/>
<dbReference type="AlphaFoldDB" id="F0Y8X6"/>
<dbReference type="InterPro" id="IPR019734">
    <property type="entry name" value="TPR_rpt"/>
</dbReference>
<dbReference type="SUPFAM" id="SSF81901">
    <property type="entry name" value="HCP-like"/>
    <property type="match status" value="2"/>
</dbReference>
<dbReference type="InParanoid" id="F0Y8X6"/>
<dbReference type="InterPro" id="IPR011990">
    <property type="entry name" value="TPR-like_helical_dom_sf"/>
</dbReference>
<dbReference type="InterPro" id="IPR050767">
    <property type="entry name" value="Sel1_AlgK"/>
</dbReference>
<name>F0Y8X6_AURAN</name>
<dbReference type="OrthoDB" id="272077at2759"/>
<dbReference type="PANTHER" id="PTHR11102">
    <property type="entry name" value="SEL-1-LIKE PROTEIN"/>
    <property type="match status" value="1"/>
</dbReference>
<dbReference type="eggNOG" id="KOG1550">
    <property type="taxonomic scope" value="Eukaryota"/>
</dbReference>